<organism evidence="4 5">
    <name type="scientific">Streptomyces malaysiensis</name>
    <dbReference type="NCBI Taxonomy" id="92644"/>
    <lineage>
        <taxon>Bacteria</taxon>
        <taxon>Bacillati</taxon>
        <taxon>Actinomycetota</taxon>
        <taxon>Actinomycetes</taxon>
        <taxon>Kitasatosporales</taxon>
        <taxon>Streptomycetaceae</taxon>
        <taxon>Streptomyces</taxon>
        <taxon>Streptomyces violaceusniger group</taxon>
    </lineage>
</organism>
<evidence type="ECO:0000313" key="5">
    <source>
        <dbReference type="Proteomes" id="UP000536624"/>
    </source>
</evidence>
<reference evidence="4 5" key="1">
    <citation type="submission" date="2020-02" db="EMBL/GenBank/DDBJ databases">
        <title>Streptomyces malaysiensis DSM14702 (JHCC583434, PFL_A843) Genome sequencing and assembly.</title>
        <authorList>
            <person name="Samborskyy M."/>
        </authorList>
    </citation>
    <scope>NUCLEOTIDE SEQUENCE [LARGE SCALE GENOMIC DNA]</scope>
    <source>
        <strain evidence="4 5">DSM 14702</strain>
    </source>
</reference>
<keyword evidence="2" id="KW-0472">Membrane</keyword>
<evidence type="ECO:0000256" key="1">
    <source>
        <dbReference type="SAM" id="MobiDB-lite"/>
    </source>
</evidence>
<name>A0A7X6B1E9_STRMQ</name>
<feature type="region of interest" description="Disordered" evidence="1">
    <location>
        <begin position="125"/>
        <end position="144"/>
    </location>
</feature>
<feature type="domain" description="TadE-like" evidence="3">
    <location>
        <begin position="15"/>
        <end position="57"/>
    </location>
</feature>
<sequence length="144" mass="14364">MSKGTGTAPTPTDRGSAAVELVLLTPLLVLVLVTVVALGCLADARLVVADAAHQAARAASIARTETEARTSARSTVHAAIHRAGAACSSPAVALTTSGLKPGATASVKVTCTVALGDLTHTGMPGRMTLQGTAHSPVDVHRNAP</sequence>
<protein>
    <submittedName>
        <fullName evidence="4">TadE family protein</fullName>
    </submittedName>
</protein>
<dbReference type="AlphaFoldDB" id="A0A7X6B1E9"/>
<evidence type="ECO:0000259" key="3">
    <source>
        <dbReference type="Pfam" id="PF07811"/>
    </source>
</evidence>
<keyword evidence="2" id="KW-0812">Transmembrane</keyword>
<dbReference type="Proteomes" id="UP000536624">
    <property type="component" value="Unassembled WGS sequence"/>
</dbReference>
<evidence type="ECO:0000256" key="2">
    <source>
        <dbReference type="SAM" id="Phobius"/>
    </source>
</evidence>
<comment type="caution">
    <text evidence="4">The sequence shown here is derived from an EMBL/GenBank/DDBJ whole genome shotgun (WGS) entry which is preliminary data.</text>
</comment>
<keyword evidence="2" id="KW-1133">Transmembrane helix</keyword>
<evidence type="ECO:0000313" key="4">
    <source>
        <dbReference type="EMBL" id="NIY69486.1"/>
    </source>
</evidence>
<dbReference type="Pfam" id="PF07811">
    <property type="entry name" value="TadE"/>
    <property type="match status" value="1"/>
</dbReference>
<proteinExistence type="predicted"/>
<gene>
    <name evidence="4" type="ORF">SMALB_7610</name>
</gene>
<dbReference type="EMBL" id="JAALLH010000002">
    <property type="protein sequence ID" value="NIY69486.1"/>
    <property type="molecule type" value="Genomic_DNA"/>
</dbReference>
<dbReference type="InterPro" id="IPR012495">
    <property type="entry name" value="TadE-like_dom"/>
</dbReference>
<dbReference type="RefSeq" id="WP_313905985.1">
    <property type="nucleotide sequence ID" value="NZ_JAALLH010000002.1"/>
</dbReference>
<accession>A0A7X6B1E9</accession>
<feature type="transmembrane region" description="Helical" evidence="2">
    <location>
        <begin position="21"/>
        <end position="42"/>
    </location>
</feature>